<gene>
    <name evidence="2" type="ORF">AAW00_01845</name>
</gene>
<evidence type="ECO:0000256" key="1">
    <source>
        <dbReference type="SAM" id="MobiDB-lite"/>
    </source>
</evidence>
<dbReference type="Proteomes" id="UP000053464">
    <property type="component" value="Unassembled WGS sequence"/>
</dbReference>
<keyword evidence="3" id="KW-1185">Reference proteome</keyword>
<sequence>MDPQTQTAAPAGGKTARRQRKGAREHLAEALLQLARGHGRIATHHEKSWASITFAGTRHRVTMEFEGAEAVETGECFIAYLPEHEFAVPRQLVADAAVTEVDHRLEPPLMRVTCELLLLEEG</sequence>
<dbReference type="PATRIC" id="fig|1581420.6.peg.370"/>
<protein>
    <submittedName>
        <fullName evidence="2">Uncharacterized protein</fullName>
    </submittedName>
</protein>
<evidence type="ECO:0000313" key="2">
    <source>
        <dbReference type="EMBL" id="KLE36024.1"/>
    </source>
</evidence>
<accession>A0A0G9MZK2</accession>
<dbReference type="STRING" id="1581420.AAW00_01845"/>
<organism evidence="2 3">
    <name type="scientific">Aurantiacibacter luteus</name>
    <dbReference type="NCBI Taxonomy" id="1581420"/>
    <lineage>
        <taxon>Bacteria</taxon>
        <taxon>Pseudomonadati</taxon>
        <taxon>Pseudomonadota</taxon>
        <taxon>Alphaproteobacteria</taxon>
        <taxon>Sphingomonadales</taxon>
        <taxon>Erythrobacteraceae</taxon>
        <taxon>Aurantiacibacter</taxon>
    </lineage>
</organism>
<proteinExistence type="predicted"/>
<evidence type="ECO:0000313" key="3">
    <source>
        <dbReference type="Proteomes" id="UP000053464"/>
    </source>
</evidence>
<dbReference type="EMBL" id="LBHB01000001">
    <property type="protein sequence ID" value="KLE36024.1"/>
    <property type="molecule type" value="Genomic_DNA"/>
</dbReference>
<name>A0A0G9MZK2_9SPHN</name>
<comment type="caution">
    <text evidence="2">The sequence shown here is derived from an EMBL/GenBank/DDBJ whole genome shotgun (WGS) entry which is preliminary data.</text>
</comment>
<reference evidence="2 3" key="1">
    <citation type="submission" date="2015-04" db="EMBL/GenBank/DDBJ databases">
        <title>The draft genome sequence of Erythrobacter luteus KA37.</title>
        <authorList>
            <person name="Zhuang L."/>
            <person name="Liu Y."/>
            <person name="Shao Z."/>
        </authorList>
    </citation>
    <scope>NUCLEOTIDE SEQUENCE [LARGE SCALE GENOMIC DNA]</scope>
    <source>
        <strain evidence="2 3">KA37</strain>
    </source>
</reference>
<feature type="region of interest" description="Disordered" evidence="1">
    <location>
        <begin position="1"/>
        <end position="23"/>
    </location>
</feature>
<dbReference type="AlphaFoldDB" id="A0A0G9MZK2"/>